<feature type="region of interest" description="Disordered" evidence="1">
    <location>
        <begin position="82"/>
        <end position="136"/>
    </location>
</feature>
<dbReference type="EMBL" id="BTSY01000005">
    <property type="protein sequence ID" value="GMT29479.1"/>
    <property type="molecule type" value="Genomic_DNA"/>
</dbReference>
<dbReference type="AlphaFoldDB" id="A0AAV5WBU0"/>
<evidence type="ECO:0000313" key="3">
    <source>
        <dbReference type="Proteomes" id="UP001432322"/>
    </source>
</evidence>
<proteinExistence type="predicted"/>
<dbReference type="Proteomes" id="UP001432322">
    <property type="component" value="Unassembled WGS sequence"/>
</dbReference>
<accession>A0AAV5WBU0</accession>
<evidence type="ECO:0000256" key="1">
    <source>
        <dbReference type="SAM" id="MobiDB-lite"/>
    </source>
</evidence>
<name>A0AAV5WBU0_9BILA</name>
<feature type="non-terminal residue" evidence="2">
    <location>
        <position position="1"/>
    </location>
</feature>
<keyword evidence="3" id="KW-1185">Reference proteome</keyword>
<comment type="caution">
    <text evidence="2">The sequence shown here is derived from an EMBL/GenBank/DDBJ whole genome shotgun (WGS) entry which is preliminary data.</text>
</comment>
<feature type="compositionally biased region" description="Polar residues" evidence="1">
    <location>
        <begin position="82"/>
        <end position="116"/>
    </location>
</feature>
<reference evidence="2" key="1">
    <citation type="submission" date="2023-10" db="EMBL/GenBank/DDBJ databases">
        <title>Genome assembly of Pristionchus species.</title>
        <authorList>
            <person name="Yoshida K."/>
            <person name="Sommer R.J."/>
        </authorList>
    </citation>
    <scope>NUCLEOTIDE SEQUENCE</scope>
    <source>
        <strain evidence="2">RS5133</strain>
    </source>
</reference>
<gene>
    <name evidence="2" type="ORF">PFISCL1PPCAC_20776</name>
</gene>
<feature type="compositionally biased region" description="Basic and acidic residues" evidence="1">
    <location>
        <begin position="189"/>
        <end position="200"/>
    </location>
</feature>
<feature type="compositionally biased region" description="Pro residues" evidence="1">
    <location>
        <begin position="121"/>
        <end position="133"/>
    </location>
</feature>
<protein>
    <submittedName>
        <fullName evidence="2">Uncharacterized protein</fullName>
    </submittedName>
</protein>
<organism evidence="2 3">
    <name type="scientific">Pristionchus fissidentatus</name>
    <dbReference type="NCBI Taxonomy" id="1538716"/>
    <lineage>
        <taxon>Eukaryota</taxon>
        <taxon>Metazoa</taxon>
        <taxon>Ecdysozoa</taxon>
        <taxon>Nematoda</taxon>
        <taxon>Chromadorea</taxon>
        <taxon>Rhabditida</taxon>
        <taxon>Rhabditina</taxon>
        <taxon>Diplogasteromorpha</taxon>
        <taxon>Diplogasteroidea</taxon>
        <taxon>Neodiplogasteridae</taxon>
        <taxon>Pristionchus</taxon>
    </lineage>
</organism>
<evidence type="ECO:0000313" key="2">
    <source>
        <dbReference type="EMBL" id="GMT29479.1"/>
    </source>
</evidence>
<sequence length="316" mass="34714">DSNKRTLLSATPSIVIPSLLSSSRSPPLPLPYRNPLLANRQLIYRIPMCFGGGKKPHNTATTTTSLNGKLYTCSDSAKEVSAHSTLSMPRSRNAHASSPSTYTGPSNTRTRTSPMQHQPAVPAPPPPLPPPPVKNTTLLYKPSVEVEPTPVDAVEQTAKSQDREDGVAKSCHTWKSNKLTEDDLPTLKIIEDPGPREAANERTNNNTEASCSEWSVSVTKHLKPDEKKGGKAQPRRQLKEILAAAGGPKTIVTRTHTQPTQGDDDRLDRTQKISNTVRYRNHNKYQTDTVALKPRLGSWGYCISRTQSIMIYRIPG</sequence>
<feature type="non-terminal residue" evidence="2">
    <location>
        <position position="316"/>
    </location>
</feature>
<feature type="region of interest" description="Disordered" evidence="1">
    <location>
        <begin position="188"/>
        <end position="217"/>
    </location>
</feature>